<dbReference type="InterPro" id="IPR038573">
    <property type="entry name" value="BrnT_sf"/>
</dbReference>
<dbReference type="Gene3D" id="3.10.450.530">
    <property type="entry name" value="Ribonuclease toxin, BrnT, of type II toxin-antitoxin system"/>
    <property type="match status" value="1"/>
</dbReference>
<dbReference type="AlphaFoldDB" id="A0A0G0BA53"/>
<organism evidence="1 2">
    <name type="scientific">Candidatus Roizmanbacteria bacterium GW2011_GWC2_35_12</name>
    <dbReference type="NCBI Taxonomy" id="1618485"/>
    <lineage>
        <taxon>Bacteria</taxon>
        <taxon>Candidatus Roizmaniibacteriota</taxon>
    </lineage>
</organism>
<proteinExistence type="predicted"/>
<name>A0A0G0BA53_9BACT</name>
<accession>A0A0G0BA53</accession>
<evidence type="ECO:0000313" key="1">
    <source>
        <dbReference type="EMBL" id="KKP66214.1"/>
    </source>
</evidence>
<dbReference type="Proteomes" id="UP000034127">
    <property type="component" value="Unassembled WGS sequence"/>
</dbReference>
<gene>
    <name evidence="1" type="ORF">UR63_C0036G0009</name>
</gene>
<evidence type="ECO:0008006" key="3">
    <source>
        <dbReference type="Google" id="ProtNLM"/>
    </source>
</evidence>
<dbReference type="EMBL" id="LBPX01000036">
    <property type="protein sequence ID" value="KKP66214.1"/>
    <property type="molecule type" value="Genomic_DNA"/>
</dbReference>
<comment type="caution">
    <text evidence="1">The sequence shown here is derived from an EMBL/GenBank/DDBJ whole genome shotgun (WGS) entry which is preliminary data.</text>
</comment>
<reference evidence="1 2" key="1">
    <citation type="journal article" date="2015" name="Nature">
        <title>rRNA introns, odd ribosomes, and small enigmatic genomes across a large radiation of phyla.</title>
        <authorList>
            <person name="Brown C.T."/>
            <person name="Hug L.A."/>
            <person name="Thomas B.C."/>
            <person name="Sharon I."/>
            <person name="Castelle C.J."/>
            <person name="Singh A."/>
            <person name="Wilkins M.J."/>
            <person name="Williams K.H."/>
            <person name="Banfield J.F."/>
        </authorList>
    </citation>
    <scope>NUCLEOTIDE SEQUENCE [LARGE SCALE GENOMIC DNA]</scope>
</reference>
<protein>
    <recommendedName>
        <fullName evidence="3">BrnT family toxin</fullName>
    </recommendedName>
</protein>
<evidence type="ECO:0000313" key="2">
    <source>
        <dbReference type="Proteomes" id="UP000034127"/>
    </source>
</evidence>
<sequence length="85" mass="10199">MKRLIWDDINREHIKKHGVRVKEVNEAYLNKKLVSLSYLRRIKILGTTNKGRLLAIIISQNYCVVTARDMSRKERTKYYEKFKTD</sequence>